<gene>
    <name evidence="8" type="ORF">PF004_g25545</name>
    <name evidence="9" type="ORF">PF008_g25026</name>
    <name evidence="7" type="ORF">PF010_g26282</name>
</gene>
<evidence type="ECO:0000256" key="4">
    <source>
        <dbReference type="ARBA" id="ARBA00022989"/>
    </source>
</evidence>
<comment type="similarity">
    <text evidence="2 6">Belongs to the peroxisomal membrane protein PXMP2/4 family.</text>
</comment>
<dbReference type="EMBL" id="QXFX01003215">
    <property type="protein sequence ID" value="KAE9070422.1"/>
    <property type="molecule type" value="Genomic_DNA"/>
</dbReference>
<dbReference type="Proteomes" id="UP000476176">
    <property type="component" value="Unassembled WGS sequence"/>
</dbReference>
<protein>
    <submittedName>
        <fullName evidence="8">Uncharacterized protein</fullName>
    </submittedName>
</protein>
<dbReference type="Proteomes" id="UP000488956">
    <property type="component" value="Unassembled WGS sequence"/>
</dbReference>
<sequence length="81" mass="9003">KSMEGERLGDAFEFAKAKLQPTLIMNFKVWPLANLLVFSVVPFQYRTPFVNCVSLGWSTFLSGMASKKLQRTQETGDATAG</sequence>
<evidence type="ECO:0000313" key="10">
    <source>
        <dbReference type="Proteomes" id="UP000476176"/>
    </source>
</evidence>
<evidence type="ECO:0000256" key="5">
    <source>
        <dbReference type="ARBA" id="ARBA00023136"/>
    </source>
</evidence>
<dbReference type="AlphaFoldDB" id="A0A6G0MS51"/>
<dbReference type="PANTHER" id="PTHR11266:SF17">
    <property type="entry name" value="PROTEIN MPV17"/>
    <property type="match status" value="1"/>
</dbReference>
<comment type="caution">
    <text evidence="8">The sequence shown here is derived from an EMBL/GenBank/DDBJ whole genome shotgun (WGS) entry which is preliminary data.</text>
</comment>
<keyword evidence="5" id="KW-0472">Membrane</keyword>
<evidence type="ECO:0000313" key="12">
    <source>
        <dbReference type="Proteomes" id="UP000488956"/>
    </source>
</evidence>
<organism evidence="8 10">
    <name type="scientific">Phytophthora fragariae</name>
    <dbReference type="NCBI Taxonomy" id="53985"/>
    <lineage>
        <taxon>Eukaryota</taxon>
        <taxon>Sar</taxon>
        <taxon>Stramenopiles</taxon>
        <taxon>Oomycota</taxon>
        <taxon>Peronosporomycetes</taxon>
        <taxon>Peronosporales</taxon>
        <taxon>Peronosporaceae</taxon>
        <taxon>Phytophthora</taxon>
    </lineage>
</organism>
<evidence type="ECO:0000256" key="6">
    <source>
        <dbReference type="RuleBase" id="RU363053"/>
    </source>
</evidence>
<evidence type="ECO:0000256" key="2">
    <source>
        <dbReference type="ARBA" id="ARBA00006824"/>
    </source>
</evidence>
<dbReference type="PANTHER" id="PTHR11266">
    <property type="entry name" value="PEROXISOMAL MEMBRANE PROTEIN 2, PXMP2 MPV17"/>
    <property type="match status" value="1"/>
</dbReference>
<keyword evidence="3" id="KW-0812">Transmembrane</keyword>
<dbReference type="InterPro" id="IPR007248">
    <property type="entry name" value="Mpv17_PMP22"/>
</dbReference>
<dbReference type="EMBL" id="QXFY01002770">
    <property type="protein sequence ID" value="KAE9292596.1"/>
    <property type="molecule type" value="Genomic_DNA"/>
</dbReference>
<feature type="non-terminal residue" evidence="8">
    <location>
        <position position="1"/>
    </location>
</feature>
<comment type="subcellular location">
    <subcellularLocation>
        <location evidence="1">Membrane</location>
        <topology evidence="1">Multi-pass membrane protein</topology>
    </subcellularLocation>
</comment>
<evidence type="ECO:0000313" key="8">
    <source>
        <dbReference type="EMBL" id="KAE9178240.1"/>
    </source>
</evidence>
<dbReference type="GO" id="GO:0016020">
    <property type="term" value="C:membrane"/>
    <property type="evidence" value="ECO:0007669"/>
    <property type="project" value="UniProtKB-SubCell"/>
</dbReference>
<dbReference type="GO" id="GO:0005737">
    <property type="term" value="C:cytoplasm"/>
    <property type="evidence" value="ECO:0007669"/>
    <property type="project" value="TreeGrafter"/>
</dbReference>
<evidence type="ECO:0000256" key="3">
    <source>
        <dbReference type="ARBA" id="ARBA00022692"/>
    </source>
</evidence>
<evidence type="ECO:0000313" key="11">
    <source>
        <dbReference type="Proteomes" id="UP000486351"/>
    </source>
</evidence>
<name>A0A6G0MS51_9STRA</name>
<dbReference type="Proteomes" id="UP000486351">
    <property type="component" value="Unassembled WGS sequence"/>
</dbReference>
<dbReference type="EMBL" id="QXGC01003141">
    <property type="protein sequence ID" value="KAE9178240.1"/>
    <property type="molecule type" value="Genomic_DNA"/>
</dbReference>
<evidence type="ECO:0000256" key="1">
    <source>
        <dbReference type="ARBA" id="ARBA00004141"/>
    </source>
</evidence>
<evidence type="ECO:0000313" key="7">
    <source>
        <dbReference type="EMBL" id="KAE9070422.1"/>
    </source>
</evidence>
<keyword evidence="4" id="KW-1133">Transmembrane helix</keyword>
<reference evidence="10 11" key="1">
    <citation type="submission" date="2018-09" db="EMBL/GenBank/DDBJ databases">
        <title>Genomic investigation of the strawberry pathogen Phytophthora fragariae indicates pathogenicity is determined by transcriptional variation in three key races.</title>
        <authorList>
            <person name="Adams T.M."/>
            <person name="Armitage A.D."/>
            <person name="Sobczyk M.K."/>
            <person name="Bates H.J."/>
            <person name="Dunwell J.M."/>
            <person name="Nellist C.F."/>
            <person name="Harrison R.J."/>
        </authorList>
    </citation>
    <scope>NUCLEOTIDE SEQUENCE [LARGE SCALE GENOMIC DNA]</scope>
    <source>
        <strain evidence="8 10">BC-23</strain>
        <strain evidence="9 11">NOV-77</strain>
        <strain evidence="7 12">ONT-3</strain>
    </source>
</reference>
<accession>A0A6G0MS51</accession>
<proteinExistence type="inferred from homology"/>
<evidence type="ECO:0000313" key="9">
    <source>
        <dbReference type="EMBL" id="KAE9292596.1"/>
    </source>
</evidence>
<dbReference type="Pfam" id="PF04117">
    <property type="entry name" value="Mpv17_PMP22"/>
    <property type="match status" value="1"/>
</dbReference>